<dbReference type="PANTHER" id="PTHR45653:SF10">
    <property type="entry name" value="MYOBLAST CITY, ISOFORM B"/>
    <property type="match status" value="1"/>
</dbReference>
<dbReference type="CDD" id="cd11684">
    <property type="entry name" value="DHR2_DOCK"/>
    <property type="match status" value="1"/>
</dbReference>
<dbReference type="Gene3D" id="1.20.58.740">
    <property type="match status" value="1"/>
</dbReference>
<feature type="region of interest" description="Disordered" evidence="7">
    <location>
        <begin position="169"/>
        <end position="216"/>
    </location>
</feature>
<evidence type="ECO:0000256" key="1">
    <source>
        <dbReference type="ARBA" id="ARBA00004496"/>
    </source>
</evidence>
<dbReference type="InterPro" id="IPR026791">
    <property type="entry name" value="DOCK"/>
</dbReference>
<evidence type="ECO:0000256" key="3">
    <source>
        <dbReference type="ARBA" id="ARBA00022553"/>
    </source>
</evidence>
<evidence type="ECO:0000259" key="9">
    <source>
        <dbReference type="PROSITE" id="PS51651"/>
    </source>
</evidence>
<comment type="subcellular location">
    <subcellularLocation>
        <location evidence="1">Cytoplasm</location>
    </subcellularLocation>
</comment>
<keyword evidence="4" id="KW-0344">Guanine-nucleotide releasing factor</keyword>
<sequence>MASSTSTSTSLRYRRWEPLQQILYGFATHPFSPESDISLDQTQLASGDEAAAANELTALHAHLIGLEVGDEVYVFEQLGHADVEWYRGYIVSTNRLPTPATSTRSLSDYSNFPPNDAGTYGGAGVVEEPQVYVGMFPARNVHIREGLDDAEMRMSEIYYKAKEQGIVGATAPPPPWVGSQNKHMETLPEEDETGQGASEERQDRMPSLSAGSGDDSIAAPKVVFNSNRQSLILGDGAAFTNSDKPPPPLPSLKAGDETKSGSIEPLVDEIACAIREWSSLMYNYMSRKDYALFQIVRQHIEVLHVARRQLLAQTLSVEEVGKLRRECVARLVKGNLAQGLDVIARHPGRGGLVDVDFIGSDADVQSWISGIRLLALQAALAYVDQEMTGSAGGTGVIDIATNTAFGITAPTTSSSGMLATLSSSGAISASTTTKSGITAPLNRPRQSALPAPRPQRSSLVPQRNEGSPTAKYFHVYLDVRAFVASPCSPGETAELYFSLYNKVEARFLTEEYCIILNHQGVPARESEGRLDKMRALFTDLSPSDMLDLNLVCRIVRNGAMRISGESRSLVGATTFISEVPGPSTTFDGTDESISGLTGSRRARMTSDRTFRRPFGCAVLELGQHHQFALETSNSSSLKEHIMPIFVPANEATFSTLHQDIIASRIKELEKSPRAEMLAVNMKVFHGDTASIVRENSSLLQDAVLTARLGFPDVVFPGDRRNEAYMKLWSGEFFPQGGKVTGGSTARNIQVSVEVRDTHGRVLENVISRGTGEPLVTEFDSMVFYHQNAPTWGELVKLELPDDLMEQCHLFFTIKHRSSKEEKTPTANQTPNSQGAMEIHPPIAYGYLPLFERTKAFIADGSHSITLFKSQRHGHSLSPDLYFNLQPTIAIGHSPAESIPMHLQGVFQPLRDSLVVRTFLVSTRYTQNEVVLKLINWNTTLTDDISQLRAVLTQFTFVGEVEIVKFLRDIFDALFSIMVSGMNAQGELDELVFNALVTVLGIVQDRRFTNFRATLDVYVEQHFRFTNAHVRLISSIQRLLADPSKPETSKDLRSSIKVWPYLFRFIVQSRENQKGGSSGQLGGGTVNDHLERSFKNDMQELLRSVNRLMSATKPSAIIGTQTLALQHFAGTYADLMRVFTLDEMARICTSFADAIFITKGRMAVWKLLHILQVTSGVLFEHHSSRSQLIPSVVRWIRPHLGIYDTAVEEDAGSSQSAKDAARITWLEGARLSVTVLAVVLDRLQISLVNAGKEGENSAELRQEQDNVDYLLSILPRLLQTYQELRSSETARAIERQRTPSTVASSVPVIFPSTYPFPLLAKSPAGQAPPIMTASSRRNRRRPKLEFLNCGLAEIAAVLNVLLMLSPRKHLASFLDEQLDLEGPEATATFLHNYFDTATSLLHNDAYPSTWLNFNVLTHQMVLKMIDPAAKLLIRVFIPTAPAQSPDSFDTELWMAGLNTLLTLLSSSQLVIEDFKPQRRRAVWRLAGDIRGEGAQIFARLWHAIGWPEEQEGNSDPIVDGRLNTGGFQVQFVPSLVEPVLELCLSHHDEMRTCAVRVLATMITSEWHLNGDFAIIEAEIIDKLDILFMTDAKGDEISRAFFIGQLRSLFEDSDVDPTLQEQVNMCLLSVNRFLDLLLNVRSLPLEEGYEDDRIAGTLKLLGFLRQANRVSAFSTHVLRLVNLHLENRNYVEGALTLKLYADLMTWDMEMLLDPEPDLGLPRQSHFARKETLYLLILDYLSKGEAWEISIDICRELAQQYEYRSANYARLSELLIHQASLYQKVATVERAYPAYFRVAYYGEQWPASLQGQMFVYRGQEWEKFAAFCDRLHQKHPKAVLIKSNSPPTDEVRFGDGQYLHVTALQPEPDRSKDVFTNPEVPPMTRSYFEHNATDLFSYTRPITGPSPSGARMSMLVDSGTDVTKLWVEKTYLRCEDAFPTVLRRSKVAEVQAVDVSPLENALNDVVQKREELETLEKKYTALAKVTLTGKVNTNRLSMALNGAVDAPINGGIPMYKRAFLGPEFATANPSNEELVQRLRSAIDAQATVIFRCIQLHSQLCPVEMRPFHQTLERFFCQNFADEISRLDLDFDITWGIEGVRPSESSSSLHSHQKARGALAAVKIGGGLPHCAELDGSQAYSSNGVTSPLRRHIGFLNEQANSAAVVNPITLDLGSDGQCQIGPLKSNASIVGYSVTSLDGGTNAIPGTMPENGAMGSGLADQHASRPGPTVSIYSNLTGHTVTGRPASRIVSGPSSVGGATATGHYGGQHGYTSSISAASSKYAGMGVVSEDSVSSIHGADGGSISNRVSGAGNLFAKYAGAGSNRLSKLMGGVRKTKA</sequence>
<gene>
    <name evidence="10" type="ORF">K437DRAFT_273050</name>
</gene>
<feature type="compositionally biased region" description="Low complexity" evidence="7">
    <location>
        <begin position="430"/>
        <end position="439"/>
    </location>
</feature>
<keyword evidence="3" id="KW-0597">Phosphoprotein</keyword>
<dbReference type="InterPro" id="IPR046773">
    <property type="entry name" value="DOCKER_Lobe_C"/>
</dbReference>
<dbReference type="GeneID" id="25266405"/>
<feature type="region of interest" description="Disordered" evidence="7">
    <location>
        <begin position="236"/>
        <end position="260"/>
    </location>
</feature>
<evidence type="ECO:0000256" key="5">
    <source>
        <dbReference type="PROSITE-ProRule" id="PRU00983"/>
    </source>
</evidence>
<reference evidence="10 11" key="1">
    <citation type="submission" date="2014-05" db="EMBL/GenBank/DDBJ databases">
        <title>Draft genome sequence of a rare smut relative, Tilletiaria anomala UBC 951.</title>
        <authorList>
            <consortium name="DOE Joint Genome Institute"/>
            <person name="Toome M."/>
            <person name="Kuo A."/>
            <person name="Henrissat B."/>
            <person name="Lipzen A."/>
            <person name="Tritt A."/>
            <person name="Yoshinaga Y."/>
            <person name="Zane M."/>
            <person name="Barry K."/>
            <person name="Grigoriev I.V."/>
            <person name="Spatafora J.W."/>
            <person name="Aimea M.C."/>
        </authorList>
    </citation>
    <scope>NUCLEOTIDE SEQUENCE [LARGE SCALE GENOMIC DNA]</scope>
    <source>
        <strain evidence="10 11">UBC 951</strain>
    </source>
</reference>
<name>A0A066WJP0_TILAU</name>
<dbReference type="PANTHER" id="PTHR45653">
    <property type="entry name" value="DEDICATOR OF CYTOKINESIS"/>
    <property type="match status" value="1"/>
</dbReference>
<dbReference type="CDD" id="cd08679">
    <property type="entry name" value="C2_DOCK180_related"/>
    <property type="match status" value="1"/>
</dbReference>
<dbReference type="InterPro" id="IPR035892">
    <property type="entry name" value="C2_domain_sf"/>
</dbReference>
<comment type="caution">
    <text evidence="10">The sequence shown here is derived from an EMBL/GenBank/DDBJ whole genome shotgun (WGS) entry which is preliminary data.</text>
</comment>
<dbReference type="OMA" id="LWDNQAF"/>
<comment type="similarity">
    <text evidence="5">Belongs to the DOCK family.</text>
</comment>
<dbReference type="InterPro" id="IPR027007">
    <property type="entry name" value="C2_DOCK-type_domain"/>
</dbReference>
<dbReference type="Pfam" id="PF14429">
    <property type="entry name" value="DOCK-C2"/>
    <property type="match status" value="1"/>
</dbReference>
<dbReference type="Pfam" id="PF06920">
    <property type="entry name" value="DHR-2_Lobe_A"/>
    <property type="match status" value="1"/>
</dbReference>
<dbReference type="InterPro" id="IPR027357">
    <property type="entry name" value="DOCKER_dom"/>
</dbReference>
<keyword evidence="2" id="KW-0963">Cytoplasm</keyword>
<feature type="domain" description="DOCKER" evidence="9">
    <location>
        <begin position="1662"/>
        <end position="2088"/>
    </location>
</feature>
<dbReference type="InterPro" id="IPR043162">
    <property type="entry name" value="DOCK_C_lobe_C"/>
</dbReference>
<dbReference type="GO" id="GO:0005085">
    <property type="term" value="F:guanyl-nucleotide exchange factor activity"/>
    <property type="evidence" value="ECO:0007669"/>
    <property type="project" value="UniProtKB-KW"/>
</dbReference>
<evidence type="ECO:0000256" key="7">
    <source>
        <dbReference type="SAM" id="MobiDB-lite"/>
    </source>
</evidence>
<dbReference type="Gene3D" id="1.20.1270.350">
    <property type="entry name" value="Dedicator of cytokinesis N-terminal subdomain"/>
    <property type="match status" value="1"/>
</dbReference>
<dbReference type="InterPro" id="IPR046769">
    <property type="entry name" value="DOCKER_Lobe_A"/>
</dbReference>
<organism evidence="10 11">
    <name type="scientific">Tilletiaria anomala (strain ATCC 24038 / CBS 436.72 / UBC 951)</name>
    <dbReference type="NCBI Taxonomy" id="1037660"/>
    <lineage>
        <taxon>Eukaryota</taxon>
        <taxon>Fungi</taxon>
        <taxon>Dikarya</taxon>
        <taxon>Basidiomycota</taxon>
        <taxon>Ustilaginomycotina</taxon>
        <taxon>Exobasidiomycetes</taxon>
        <taxon>Georgefischeriales</taxon>
        <taxon>Tilletiariaceae</taxon>
        <taxon>Tilletiaria</taxon>
    </lineage>
</organism>
<dbReference type="PROSITE" id="PS51650">
    <property type="entry name" value="C2_DOCK"/>
    <property type="match status" value="1"/>
</dbReference>
<dbReference type="PROSITE" id="PS51651">
    <property type="entry name" value="DOCKER"/>
    <property type="match status" value="1"/>
</dbReference>
<accession>A0A066WJP0</accession>
<dbReference type="InterPro" id="IPR043161">
    <property type="entry name" value="DOCK_C_lobe_A"/>
</dbReference>
<dbReference type="GO" id="GO:0007264">
    <property type="term" value="P:small GTPase-mediated signal transduction"/>
    <property type="evidence" value="ECO:0007669"/>
    <property type="project" value="InterPro"/>
</dbReference>
<dbReference type="InterPro" id="IPR056372">
    <property type="entry name" value="TPR_DOCK"/>
</dbReference>
<dbReference type="RefSeq" id="XP_013244592.1">
    <property type="nucleotide sequence ID" value="XM_013389138.1"/>
</dbReference>
<dbReference type="EMBL" id="JMSN01000018">
    <property type="protein sequence ID" value="KDN50840.1"/>
    <property type="molecule type" value="Genomic_DNA"/>
</dbReference>
<evidence type="ECO:0000256" key="2">
    <source>
        <dbReference type="ARBA" id="ARBA00022490"/>
    </source>
</evidence>
<dbReference type="HOGENOM" id="CLU_000595_3_0_1"/>
<protein>
    <recommendedName>
        <fullName evidence="12">Cytoplasmic protein</fullName>
    </recommendedName>
</protein>
<evidence type="ECO:0000313" key="10">
    <source>
        <dbReference type="EMBL" id="KDN50840.1"/>
    </source>
</evidence>
<feature type="coiled-coil region" evidence="6">
    <location>
        <begin position="1955"/>
        <end position="1982"/>
    </location>
</feature>
<feature type="compositionally biased region" description="Polar residues" evidence="7">
    <location>
        <begin position="455"/>
        <end position="466"/>
    </location>
</feature>
<dbReference type="Gene3D" id="1.25.40.410">
    <property type="match status" value="1"/>
</dbReference>
<feature type="region of interest" description="Disordered" evidence="7">
    <location>
        <begin position="430"/>
        <end position="466"/>
    </location>
</feature>
<dbReference type="GO" id="GO:0005886">
    <property type="term" value="C:plasma membrane"/>
    <property type="evidence" value="ECO:0007669"/>
    <property type="project" value="TreeGrafter"/>
</dbReference>
<dbReference type="GO" id="GO:0031267">
    <property type="term" value="F:small GTPase binding"/>
    <property type="evidence" value="ECO:0007669"/>
    <property type="project" value="TreeGrafter"/>
</dbReference>
<evidence type="ECO:0000256" key="4">
    <source>
        <dbReference type="ARBA" id="ARBA00022658"/>
    </source>
</evidence>
<evidence type="ECO:0000256" key="6">
    <source>
        <dbReference type="SAM" id="Coils"/>
    </source>
</evidence>
<dbReference type="OrthoDB" id="18896at2759"/>
<keyword evidence="6" id="KW-0175">Coiled coil</keyword>
<dbReference type="STRING" id="1037660.A0A066WJP0"/>
<proteinExistence type="inferred from homology"/>
<dbReference type="InterPro" id="IPR042455">
    <property type="entry name" value="DOCK_N_sub1"/>
</dbReference>
<dbReference type="Pfam" id="PF16172">
    <property type="entry name" value="DOCK_N"/>
    <property type="match status" value="1"/>
</dbReference>
<dbReference type="GO" id="GO:0005737">
    <property type="term" value="C:cytoplasm"/>
    <property type="evidence" value="ECO:0007669"/>
    <property type="project" value="UniProtKB-SubCell"/>
</dbReference>
<evidence type="ECO:0000313" key="11">
    <source>
        <dbReference type="Proteomes" id="UP000027361"/>
    </source>
</evidence>
<dbReference type="Pfam" id="PF20421">
    <property type="entry name" value="DHR-2_Lobe_C"/>
    <property type="match status" value="1"/>
</dbReference>
<dbReference type="Gene3D" id="2.60.40.150">
    <property type="entry name" value="C2 domain"/>
    <property type="match status" value="1"/>
</dbReference>
<feature type="domain" description="C2 DOCK-type" evidence="8">
    <location>
        <begin position="720"/>
        <end position="920"/>
    </location>
</feature>
<evidence type="ECO:0008006" key="12">
    <source>
        <dbReference type="Google" id="ProtNLM"/>
    </source>
</evidence>
<evidence type="ECO:0000259" key="8">
    <source>
        <dbReference type="PROSITE" id="PS51650"/>
    </source>
</evidence>
<dbReference type="Proteomes" id="UP000027361">
    <property type="component" value="Unassembled WGS sequence"/>
</dbReference>
<dbReference type="Pfam" id="PF23554">
    <property type="entry name" value="TPR_DOCK"/>
    <property type="match status" value="2"/>
</dbReference>
<keyword evidence="11" id="KW-1185">Reference proteome</keyword>
<dbReference type="InParanoid" id="A0A066WJP0"/>
<dbReference type="InterPro" id="IPR032376">
    <property type="entry name" value="DOCK_N"/>
</dbReference>